<dbReference type="Proteomes" id="UP000653305">
    <property type="component" value="Unassembled WGS sequence"/>
</dbReference>
<feature type="chain" id="PRO_5033047308" evidence="3">
    <location>
        <begin position="25"/>
        <end position="124"/>
    </location>
</feature>
<proteinExistence type="predicted"/>
<feature type="signal peptide" evidence="3">
    <location>
        <begin position="1"/>
        <end position="24"/>
    </location>
</feature>
<evidence type="ECO:0000313" key="6">
    <source>
        <dbReference type="Proteomes" id="UP000653305"/>
    </source>
</evidence>
<dbReference type="SMART" id="SM00043">
    <property type="entry name" value="CY"/>
    <property type="match status" value="1"/>
</dbReference>
<dbReference type="InterPro" id="IPR000010">
    <property type="entry name" value="Cystatin_dom"/>
</dbReference>
<evidence type="ECO:0000256" key="1">
    <source>
        <dbReference type="ARBA" id="ARBA00022690"/>
    </source>
</evidence>
<dbReference type="Pfam" id="PF16845">
    <property type="entry name" value="SQAPI"/>
    <property type="match status" value="1"/>
</dbReference>
<name>A0A830DAC8_9LAMI</name>
<organism evidence="5 6">
    <name type="scientific">Phtheirospermum japonicum</name>
    <dbReference type="NCBI Taxonomy" id="374723"/>
    <lineage>
        <taxon>Eukaryota</taxon>
        <taxon>Viridiplantae</taxon>
        <taxon>Streptophyta</taxon>
        <taxon>Embryophyta</taxon>
        <taxon>Tracheophyta</taxon>
        <taxon>Spermatophyta</taxon>
        <taxon>Magnoliopsida</taxon>
        <taxon>eudicotyledons</taxon>
        <taxon>Gunneridae</taxon>
        <taxon>Pentapetalae</taxon>
        <taxon>asterids</taxon>
        <taxon>lamiids</taxon>
        <taxon>Lamiales</taxon>
        <taxon>Orobanchaceae</taxon>
        <taxon>Orobanchaceae incertae sedis</taxon>
        <taxon>Phtheirospermum</taxon>
    </lineage>
</organism>
<evidence type="ECO:0000256" key="2">
    <source>
        <dbReference type="ARBA" id="ARBA00022704"/>
    </source>
</evidence>
<protein>
    <submittedName>
        <fullName evidence="5">Cysteine proteinase inhibitor 5</fullName>
    </submittedName>
</protein>
<comment type="caution">
    <text evidence="5">The sequence shown here is derived from an EMBL/GenBank/DDBJ whole genome shotgun (WGS) entry which is preliminary data.</text>
</comment>
<dbReference type="PANTHER" id="PTHR47364:SF2">
    <property type="entry name" value="CYSTEINE PROTEINASE INHIBITOR 5"/>
    <property type="match status" value="1"/>
</dbReference>
<feature type="domain" description="Cystatin" evidence="4">
    <location>
        <begin position="31"/>
        <end position="120"/>
    </location>
</feature>
<dbReference type="CDD" id="cd00042">
    <property type="entry name" value="CY"/>
    <property type="match status" value="1"/>
</dbReference>
<evidence type="ECO:0000259" key="4">
    <source>
        <dbReference type="SMART" id="SM00043"/>
    </source>
</evidence>
<keyword evidence="6" id="KW-1185">Reference proteome</keyword>
<keyword evidence="2" id="KW-0789">Thiol protease inhibitor</keyword>
<dbReference type="PANTHER" id="PTHR47364">
    <property type="entry name" value="CYSTEINE PROTEINASE INHIBITOR 5"/>
    <property type="match status" value="1"/>
</dbReference>
<dbReference type="OrthoDB" id="2016588at2759"/>
<keyword evidence="3" id="KW-0732">Signal</keyword>
<gene>
    <name evidence="5" type="ORF">PHJA_002475000</name>
</gene>
<dbReference type="GO" id="GO:0004869">
    <property type="term" value="F:cysteine-type endopeptidase inhibitor activity"/>
    <property type="evidence" value="ECO:0007669"/>
    <property type="project" value="UniProtKB-KW"/>
</dbReference>
<keyword evidence="1" id="KW-0646">Protease inhibitor</keyword>
<dbReference type="EMBL" id="BMAC01000817">
    <property type="protein sequence ID" value="GFQ03312.1"/>
    <property type="molecule type" value="Genomic_DNA"/>
</dbReference>
<evidence type="ECO:0000313" key="5">
    <source>
        <dbReference type="EMBL" id="GFQ03312.1"/>
    </source>
</evidence>
<dbReference type="SUPFAM" id="SSF54403">
    <property type="entry name" value="Cystatin/monellin"/>
    <property type="match status" value="1"/>
</dbReference>
<dbReference type="InterPro" id="IPR046350">
    <property type="entry name" value="Cystatin_sf"/>
</dbReference>
<dbReference type="Gene3D" id="3.10.450.10">
    <property type="match status" value="1"/>
</dbReference>
<evidence type="ECO:0000256" key="3">
    <source>
        <dbReference type="SAM" id="SignalP"/>
    </source>
</evidence>
<reference evidence="5" key="1">
    <citation type="submission" date="2020-07" db="EMBL/GenBank/DDBJ databases">
        <title>Ethylene signaling mediates host invasion by parasitic plants.</title>
        <authorList>
            <person name="Yoshida S."/>
        </authorList>
    </citation>
    <scope>NUCLEOTIDE SEQUENCE</scope>
    <source>
        <strain evidence="5">Okayama</strain>
    </source>
</reference>
<dbReference type="AlphaFoldDB" id="A0A830DAC8"/>
<sequence length="124" mass="13531">MALKAHSLSVIILSLLIASSIVSANSDQKLLQLGSPQQITDLTDPKVLEAADFSVARHNKLAKSNLKFQSVINGTVQVLGGRLYRLVISAIDGNASQNYLARVYDKPWQQLKILISFEKIASLV</sequence>
<accession>A0A830DAC8</accession>